<dbReference type="OrthoDB" id="9808167at2"/>
<dbReference type="RefSeq" id="WP_071543769.1">
    <property type="nucleotide sequence ID" value="NZ_LKAQ01000001.1"/>
</dbReference>
<dbReference type="PROSITE" id="PS01042">
    <property type="entry name" value="HOMOSER_DHGENASE"/>
    <property type="match status" value="1"/>
</dbReference>
<evidence type="ECO:0000256" key="5">
    <source>
        <dbReference type="ARBA" id="ARBA00013376"/>
    </source>
</evidence>
<evidence type="ECO:0000256" key="13">
    <source>
        <dbReference type="RuleBase" id="RU000579"/>
    </source>
</evidence>
<feature type="binding site" evidence="12">
    <location>
        <position position="106"/>
    </location>
    <ligand>
        <name>NADPH</name>
        <dbReference type="ChEBI" id="CHEBI:57783"/>
    </ligand>
</feature>
<dbReference type="InterPro" id="IPR005106">
    <property type="entry name" value="Asp/hSer_DH_NAD-bd"/>
</dbReference>
<keyword evidence="6 13" id="KW-0028">Amino-acid biosynthesis</keyword>
<evidence type="ECO:0000256" key="11">
    <source>
        <dbReference type="PIRSR" id="PIRSR000098-1"/>
    </source>
</evidence>
<dbReference type="InterPro" id="IPR036291">
    <property type="entry name" value="NAD(P)-bd_dom_sf"/>
</dbReference>
<dbReference type="InterPro" id="IPR045865">
    <property type="entry name" value="ACT-like_dom_sf"/>
</dbReference>
<dbReference type="UniPathway" id="UPA00051">
    <property type="reaction ID" value="UER00465"/>
</dbReference>
<comment type="caution">
    <text evidence="16">The sequence shown here is derived from an EMBL/GenBank/DDBJ whole genome shotgun (WGS) entry which is preliminary data.</text>
</comment>
<dbReference type="SUPFAM" id="SSF55021">
    <property type="entry name" value="ACT-like"/>
    <property type="match status" value="1"/>
</dbReference>
<dbReference type="PROSITE" id="PS51671">
    <property type="entry name" value="ACT"/>
    <property type="match status" value="1"/>
</dbReference>
<gene>
    <name evidence="16" type="primary">hom</name>
    <name evidence="16" type="ORF">BerOc1_00096</name>
</gene>
<evidence type="ECO:0000256" key="8">
    <source>
        <dbReference type="ARBA" id="ARBA00022857"/>
    </source>
</evidence>
<sequence length="432" mass="46227">MDVIRLGLGGFGTVGSGLAKILDMNAGRIERRLGKKVVISKILVRDLTKKRAFDPGPDVVFTDDPDALVNDPSVDIVVELMGGLDTARDLMLKAFAAGKHVVTANKHLLAEHGLELFQAAADNAVGLLFEASCAGGIPIVQTLKESLAGDEIVKLLGIMNGTANYILSEMTTRGMDFSTALADAQDLGYAEADPTFDIEGFDTAHKLCVLIRMAYGVDYPLAELPVQGITSVTPMDIEFAREFGYRIKLLAHVMDVHGRLEAGVHPALVPYTYLLARVGGNYNAVRLEGNAVGPIMLHGQGAGDLPTGSAVLADIMNLVRKISDGCTGPDNTGFHNQPIPRARILPPEESESKYYFRFTVADRTGVMAAITRSMADHNVSIAQAVQKGESGAEGIPLVIITHETSARDADAVLAEIDAMDFSVEPCVKFRIL</sequence>
<dbReference type="GO" id="GO:0050661">
    <property type="term" value="F:NADP binding"/>
    <property type="evidence" value="ECO:0007669"/>
    <property type="project" value="InterPro"/>
</dbReference>
<dbReference type="InterPro" id="IPR001342">
    <property type="entry name" value="HDH_cat"/>
</dbReference>
<evidence type="ECO:0000256" key="2">
    <source>
        <dbReference type="ARBA" id="ARBA00005062"/>
    </source>
</evidence>
<keyword evidence="9 13" id="KW-0560">Oxidoreductase</keyword>
<dbReference type="UniPathway" id="UPA00050">
    <property type="reaction ID" value="UER00063"/>
</dbReference>
<keyword evidence="10 13" id="KW-0486">Methionine biosynthesis</keyword>
<name>A0A1J5NIY7_9BACT</name>
<dbReference type="Gene3D" id="3.30.360.10">
    <property type="entry name" value="Dihydrodipicolinate Reductase, domain 2"/>
    <property type="match status" value="1"/>
</dbReference>
<comment type="pathway">
    <text evidence="2 13">Amino-acid biosynthesis; L-methionine biosynthesis via de novo pathway; L-homoserine from L-aspartate: step 3/3.</text>
</comment>
<dbReference type="SUPFAM" id="SSF55347">
    <property type="entry name" value="Glyceraldehyde-3-phosphate dehydrogenase-like, C-terminal domain"/>
    <property type="match status" value="1"/>
</dbReference>
<dbReference type="GO" id="GO:0009086">
    <property type="term" value="P:methionine biosynthetic process"/>
    <property type="evidence" value="ECO:0007669"/>
    <property type="project" value="UniProtKB-KW"/>
</dbReference>
<dbReference type="PANTHER" id="PTHR43331">
    <property type="entry name" value="HOMOSERINE DEHYDROGENASE"/>
    <property type="match status" value="1"/>
</dbReference>
<evidence type="ECO:0000256" key="1">
    <source>
        <dbReference type="ARBA" id="ARBA00005056"/>
    </source>
</evidence>
<dbReference type="AlphaFoldDB" id="A0A1J5NIY7"/>
<dbReference type="FunFam" id="3.30.360.10:FF:000005">
    <property type="entry name" value="Homoserine dehydrogenase"/>
    <property type="match status" value="1"/>
</dbReference>
<dbReference type="EMBL" id="LKAQ01000001">
    <property type="protein sequence ID" value="OIQ51641.1"/>
    <property type="molecule type" value="Genomic_DNA"/>
</dbReference>
<dbReference type="EC" id="1.1.1.3" evidence="4 13"/>
<dbReference type="Proteomes" id="UP000181901">
    <property type="component" value="Unassembled WGS sequence"/>
</dbReference>
<evidence type="ECO:0000256" key="4">
    <source>
        <dbReference type="ARBA" id="ARBA00013213"/>
    </source>
</evidence>
<feature type="active site" description="Proton donor" evidence="11">
    <location>
        <position position="206"/>
    </location>
</feature>
<keyword evidence="7 13" id="KW-0791">Threonine biosynthesis</keyword>
<dbReference type="SUPFAM" id="SSF51735">
    <property type="entry name" value="NAD(P)-binding Rossmann-fold domains"/>
    <property type="match status" value="1"/>
</dbReference>
<dbReference type="GO" id="GO:0009088">
    <property type="term" value="P:threonine biosynthetic process"/>
    <property type="evidence" value="ECO:0007669"/>
    <property type="project" value="UniProtKB-UniPathway"/>
</dbReference>
<dbReference type="Pfam" id="PF01842">
    <property type="entry name" value="ACT"/>
    <property type="match status" value="1"/>
</dbReference>
<evidence type="ECO:0000259" key="15">
    <source>
        <dbReference type="PROSITE" id="PS51671"/>
    </source>
</evidence>
<evidence type="ECO:0000256" key="10">
    <source>
        <dbReference type="ARBA" id="ARBA00023167"/>
    </source>
</evidence>
<evidence type="ECO:0000256" key="9">
    <source>
        <dbReference type="ARBA" id="ARBA00023002"/>
    </source>
</evidence>
<reference evidence="16 17" key="1">
    <citation type="submission" date="2015-09" db="EMBL/GenBank/DDBJ databases">
        <title>Genome of Desulfovibrio dechloracetivorans BerOc1, a mercury methylating strain isolated from highly hydrocarbons and metals contaminated coastal sediments.</title>
        <authorList>
            <person name="Goni Urriza M."/>
            <person name="Gassie C."/>
            <person name="Bouchez O."/>
            <person name="Klopp C."/>
            <person name="Ranchou-Peyruse A."/>
            <person name="Remy G."/>
        </authorList>
    </citation>
    <scope>NUCLEOTIDE SEQUENCE [LARGE SCALE GENOMIC DNA]</scope>
    <source>
        <strain evidence="16 17">BerOc1</strain>
    </source>
</reference>
<keyword evidence="8 12" id="KW-0521">NADP</keyword>
<feature type="binding site" evidence="12">
    <location>
        <position position="191"/>
    </location>
    <ligand>
        <name>L-homoserine</name>
        <dbReference type="ChEBI" id="CHEBI:57476"/>
    </ligand>
</feature>
<dbReference type="GO" id="GO:0004412">
    <property type="term" value="F:homoserine dehydrogenase activity"/>
    <property type="evidence" value="ECO:0007669"/>
    <property type="project" value="UniProtKB-EC"/>
</dbReference>
<evidence type="ECO:0000256" key="7">
    <source>
        <dbReference type="ARBA" id="ARBA00022697"/>
    </source>
</evidence>
<keyword evidence="17" id="KW-1185">Reference proteome</keyword>
<dbReference type="InterPro" id="IPR019811">
    <property type="entry name" value="HDH_CS"/>
</dbReference>
<feature type="domain" description="ACT" evidence="15">
    <location>
        <begin position="355"/>
        <end position="428"/>
    </location>
</feature>
<evidence type="ECO:0000313" key="16">
    <source>
        <dbReference type="EMBL" id="OIQ51641.1"/>
    </source>
</evidence>
<comment type="pathway">
    <text evidence="1 13">Amino-acid biosynthesis; L-threonine biosynthesis; L-threonine from L-aspartate: step 3/5.</text>
</comment>
<dbReference type="CDD" id="cd04881">
    <property type="entry name" value="ACT_HSDH-Hom"/>
    <property type="match status" value="1"/>
</dbReference>
<organism evidence="16 17">
    <name type="scientific">Pseudodesulfovibrio hydrargyri</name>
    <dbReference type="NCBI Taxonomy" id="2125990"/>
    <lineage>
        <taxon>Bacteria</taxon>
        <taxon>Pseudomonadati</taxon>
        <taxon>Thermodesulfobacteriota</taxon>
        <taxon>Desulfovibrionia</taxon>
        <taxon>Desulfovibrionales</taxon>
        <taxon>Desulfovibrionaceae</taxon>
    </lineage>
</organism>
<comment type="similarity">
    <text evidence="3 14">Belongs to the homoserine dehydrogenase family.</text>
</comment>
<evidence type="ECO:0000256" key="6">
    <source>
        <dbReference type="ARBA" id="ARBA00022605"/>
    </source>
</evidence>
<dbReference type="Pfam" id="PF03447">
    <property type="entry name" value="NAD_binding_3"/>
    <property type="match status" value="1"/>
</dbReference>
<accession>A0A1J5NIY7</accession>
<dbReference type="InterPro" id="IPR016204">
    <property type="entry name" value="HDH"/>
</dbReference>
<dbReference type="Gene3D" id="3.40.50.720">
    <property type="entry name" value="NAD(P)-binding Rossmann-like Domain"/>
    <property type="match status" value="1"/>
</dbReference>
<evidence type="ECO:0000256" key="3">
    <source>
        <dbReference type="ARBA" id="ARBA00006753"/>
    </source>
</evidence>
<dbReference type="NCBIfam" id="NF004976">
    <property type="entry name" value="PRK06349.1"/>
    <property type="match status" value="1"/>
</dbReference>
<dbReference type="Gene3D" id="3.30.70.260">
    <property type="match status" value="1"/>
</dbReference>
<dbReference type="PIRSF" id="PIRSF000098">
    <property type="entry name" value="Homoser_dehydrog"/>
    <property type="match status" value="1"/>
</dbReference>
<evidence type="ECO:0000256" key="12">
    <source>
        <dbReference type="PIRSR" id="PIRSR000098-2"/>
    </source>
</evidence>
<dbReference type="InterPro" id="IPR002912">
    <property type="entry name" value="ACT_dom"/>
</dbReference>
<dbReference type="PANTHER" id="PTHR43331:SF1">
    <property type="entry name" value="HOMOSERINE DEHYDROGENASE"/>
    <property type="match status" value="1"/>
</dbReference>
<proteinExistence type="inferred from homology"/>
<evidence type="ECO:0000256" key="14">
    <source>
        <dbReference type="RuleBase" id="RU004171"/>
    </source>
</evidence>
<comment type="catalytic activity">
    <reaction evidence="13">
        <text>L-homoserine + NADP(+) = L-aspartate 4-semialdehyde + NADPH + H(+)</text>
        <dbReference type="Rhea" id="RHEA:15761"/>
        <dbReference type="ChEBI" id="CHEBI:15378"/>
        <dbReference type="ChEBI" id="CHEBI:57476"/>
        <dbReference type="ChEBI" id="CHEBI:57783"/>
        <dbReference type="ChEBI" id="CHEBI:58349"/>
        <dbReference type="ChEBI" id="CHEBI:537519"/>
        <dbReference type="EC" id="1.1.1.3"/>
    </reaction>
</comment>
<evidence type="ECO:0000313" key="17">
    <source>
        <dbReference type="Proteomes" id="UP000181901"/>
    </source>
</evidence>
<dbReference type="Pfam" id="PF00742">
    <property type="entry name" value="Homoserine_dh"/>
    <property type="match status" value="1"/>
</dbReference>
<protein>
    <recommendedName>
        <fullName evidence="5 13">Homoserine dehydrogenase</fullName>
        <ecNumber evidence="4 13">1.1.1.3</ecNumber>
    </recommendedName>
</protein>